<dbReference type="OMA" id="WGSFRKN"/>
<organism evidence="2 3">
    <name type="scientific">Tetracentron sinense</name>
    <name type="common">Spur-leaf</name>
    <dbReference type="NCBI Taxonomy" id="13715"/>
    <lineage>
        <taxon>Eukaryota</taxon>
        <taxon>Viridiplantae</taxon>
        <taxon>Streptophyta</taxon>
        <taxon>Embryophyta</taxon>
        <taxon>Tracheophyta</taxon>
        <taxon>Spermatophyta</taxon>
        <taxon>Magnoliopsida</taxon>
        <taxon>Trochodendrales</taxon>
        <taxon>Trochodendraceae</taxon>
        <taxon>Tetracentron</taxon>
    </lineage>
</organism>
<dbReference type="OrthoDB" id="1934555at2759"/>
<dbReference type="InterPro" id="IPR007789">
    <property type="entry name" value="DUF688"/>
</dbReference>
<reference evidence="2 3" key="1">
    <citation type="submission" date="2020-04" db="EMBL/GenBank/DDBJ databases">
        <title>Plant Genome Project.</title>
        <authorList>
            <person name="Zhang R.-G."/>
        </authorList>
    </citation>
    <scope>NUCLEOTIDE SEQUENCE [LARGE SCALE GENOMIC DNA]</scope>
    <source>
        <strain evidence="2">YNK0</strain>
        <tissue evidence="2">Leaf</tissue>
    </source>
</reference>
<feature type="compositionally biased region" description="Polar residues" evidence="1">
    <location>
        <begin position="13"/>
        <end position="22"/>
    </location>
</feature>
<evidence type="ECO:0000313" key="3">
    <source>
        <dbReference type="Proteomes" id="UP000655225"/>
    </source>
</evidence>
<accession>A0A834ZVM7</accession>
<name>A0A834ZVM7_TETSI</name>
<sequence length="228" mass="25124">MGSELESEPSPTPTLSLFSLPSKSPEPTGMLTPPLRTPASVPFQWEEAPGKPRACTNTLSRPSSARSRRCLELPPRLLLTEVKVTNMPSPTTVLDGPYVGRSVSYSSFSRERQRSFSSPERGQLGAVICSKRDRGYFGSWRKTGLKVNKEVGEGSFVFPYSGSGVGGAVDGENGDEITAKVKITRIRRSGSFLRLSHTRSHLWASIYESFKQVVPWRSRKTKKDGVVM</sequence>
<protein>
    <submittedName>
        <fullName evidence="2">Uncharacterized protein</fullName>
    </submittedName>
</protein>
<dbReference type="Pfam" id="PF05097">
    <property type="entry name" value="DUF688"/>
    <property type="match status" value="1"/>
</dbReference>
<evidence type="ECO:0000256" key="1">
    <source>
        <dbReference type="SAM" id="MobiDB-lite"/>
    </source>
</evidence>
<gene>
    <name evidence="2" type="ORF">HHK36_000058</name>
</gene>
<evidence type="ECO:0000313" key="2">
    <source>
        <dbReference type="EMBL" id="KAF8412103.1"/>
    </source>
</evidence>
<keyword evidence="3" id="KW-1185">Reference proteome</keyword>
<dbReference type="PANTHER" id="PTHR34371">
    <property type="entry name" value="OS01G0551000 PROTEIN"/>
    <property type="match status" value="1"/>
</dbReference>
<proteinExistence type="predicted"/>
<comment type="caution">
    <text evidence="2">The sequence shown here is derived from an EMBL/GenBank/DDBJ whole genome shotgun (WGS) entry which is preliminary data.</text>
</comment>
<feature type="region of interest" description="Disordered" evidence="1">
    <location>
        <begin position="1"/>
        <end position="40"/>
    </location>
</feature>
<dbReference type="EMBL" id="JABCRI010000001">
    <property type="protein sequence ID" value="KAF8412103.1"/>
    <property type="molecule type" value="Genomic_DNA"/>
</dbReference>
<dbReference type="Proteomes" id="UP000655225">
    <property type="component" value="Unassembled WGS sequence"/>
</dbReference>
<dbReference type="PANTHER" id="PTHR34371:SF6">
    <property type="entry name" value="MEMBRANE-ASSOCIATED KINASE REGULATOR 6"/>
    <property type="match status" value="1"/>
</dbReference>
<dbReference type="AlphaFoldDB" id="A0A834ZVM7"/>